<keyword evidence="3" id="KW-1185">Reference proteome</keyword>
<evidence type="ECO:0000313" key="2">
    <source>
        <dbReference type="EMBL" id="AMD94046.1"/>
    </source>
</evidence>
<dbReference type="AlphaFoldDB" id="A0A0X8JSG3"/>
<proteinExistence type="predicted"/>
<sequence length="128" mass="14957">MYDRNKVLIGLAVFVVAMTYPFWNNIGSAAYKRPEVEKPRIAKECVESVEFMRSEHMAMLNQWRDEVVRDGNHEYHSKANHQVYQKSLSKTCMKCHESKEQFCDKCHATVAVDPYCWDCHVVPKGENK</sequence>
<dbReference type="NCBIfam" id="NF038038">
    <property type="entry name" value="cytoc_DsrJ"/>
    <property type="match status" value="1"/>
</dbReference>
<feature type="transmembrane region" description="Helical" evidence="1">
    <location>
        <begin position="7"/>
        <end position="23"/>
    </location>
</feature>
<keyword evidence="1" id="KW-1133">Transmembrane helix</keyword>
<protein>
    <submittedName>
        <fullName evidence="2">Cytochrome C</fullName>
    </submittedName>
</protein>
<dbReference type="SUPFAM" id="SSF48695">
    <property type="entry name" value="Multiheme cytochromes"/>
    <property type="match status" value="1"/>
</dbReference>
<evidence type="ECO:0000256" key="1">
    <source>
        <dbReference type="SAM" id="Phobius"/>
    </source>
</evidence>
<dbReference type="KEGG" id="doa:AXF15_07345"/>
<keyword evidence="1" id="KW-0812">Transmembrane</keyword>
<dbReference type="STRING" id="888061.AXF15_07345"/>
<name>A0A0X8JSG3_9BACT</name>
<keyword evidence="1" id="KW-0472">Membrane</keyword>
<gene>
    <name evidence="2" type="ORF">AXF15_07345</name>
</gene>
<dbReference type="EMBL" id="CP014230">
    <property type="protein sequence ID" value="AMD94046.1"/>
    <property type="molecule type" value="Genomic_DNA"/>
</dbReference>
<dbReference type="OrthoDB" id="9790557at2"/>
<dbReference type="Proteomes" id="UP000063964">
    <property type="component" value="Chromosome"/>
</dbReference>
<reference evidence="3" key="1">
    <citation type="submission" date="2016-02" db="EMBL/GenBank/DDBJ databases">
        <authorList>
            <person name="Holder M.E."/>
            <person name="Ajami N.J."/>
            <person name="Petrosino J.F."/>
        </authorList>
    </citation>
    <scope>NUCLEOTIDE SEQUENCE [LARGE SCALE GENOMIC DNA]</scope>
    <source>
        <strain evidence="3">DSM 12838</strain>
    </source>
</reference>
<evidence type="ECO:0000313" key="3">
    <source>
        <dbReference type="Proteomes" id="UP000063964"/>
    </source>
</evidence>
<organism evidence="2 3">
    <name type="scientific">Desulfomicrobium orale DSM 12838</name>
    <dbReference type="NCBI Taxonomy" id="888061"/>
    <lineage>
        <taxon>Bacteria</taxon>
        <taxon>Pseudomonadati</taxon>
        <taxon>Thermodesulfobacteriota</taxon>
        <taxon>Desulfovibrionia</taxon>
        <taxon>Desulfovibrionales</taxon>
        <taxon>Desulfomicrobiaceae</taxon>
        <taxon>Desulfomicrobium</taxon>
    </lineage>
</organism>
<dbReference type="InterPro" id="IPR036280">
    <property type="entry name" value="Multihaem_cyt_sf"/>
</dbReference>
<dbReference type="InterPro" id="IPR047668">
    <property type="entry name" value="DsrJ"/>
</dbReference>
<accession>A0A0X8JSG3</accession>